<proteinExistence type="evidence at transcript level"/>
<sequence>MSLLKSVDLDVSYGIDRFGTELVKSGFVAPVRLFCLPNRFNCSILVTLAPLLDRWDFIFQEFHDCCFIDGMPFLS</sequence>
<accession>A9NS62</accession>
<evidence type="ECO:0000313" key="1">
    <source>
        <dbReference type="EMBL" id="ABK23473.1"/>
    </source>
</evidence>
<protein>
    <submittedName>
        <fullName evidence="1">Uncharacterized protein</fullName>
    </submittedName>
</protein>
<reference evidence="1" key="1">
    <citation type="journal article" date="2008" name="BMC Genomics">
        <title>A conifer genomics resource of 200,000 spruce (Picea spp.) ESTs and 6,464 high-quality, sequence-finished full-length cDNAs for Sitka spruce (Picea sitchensis).</title>
        <authorList>
            <person name="Ralph S.G."/>
            <person name="Chun H.J."/>
            <person name="Kolosova N."/>
            <person name="Cooper D."/>
            <person name="Oddy C."/>
            <person name="Ritland C.E."/>
            <person name="Kirkpatrick R."/>
            <person name="Moore R."/>
            <person name="Barber S."/>
            <person name="Holt R.A."/>
            <person name="Jones S.J."/>
            <person name="Marra M.A."/>
            <person name="Douglas C.J."/>
            <person name="Ritland K."/>
            <person name="Bohlmann J."/>
        </authorList>
    </citation>
    <scope>NUCLEOTIDE SEQUENCE</scope>
    <source>
        <tissue evidence="1">Bark</tissue>
    </source>
</reference>
<organism evidence="1">
    <name type="scientific">Picea sitchensis</name>
    <name type="common">Sitka spruce</name>
    <name type="synonym">Pinus sitchensis</name>
    <dbReference type="NCBI Taxonomy" id="3332"/>
    <lineage>
        <taxon>Eukaryota</taxon>
        <taxon>Viridiplantae</taxon>
        <taxon>Streptophyta</taxon>
        <taxon>Embryophyta</taxon>
        <taxon>Tracheophyta</taxon>
        <taxon>Spermatophyta</taxon>
        <taxon>Pinopsida</taxon>
        <taxon>Pinidae</taxon>
        <taxon>Conifers I</taxon>
        <taxon>Pinales</taxon>
        <taxon>Pinaceae</taxon>
        <taxon>Picea</taxon>
    </lineage>
</organism>
<dbReference type="EMBL" id="EF084145">
    <property type="protein sequence ID" value="ABK23473.1"/>
    <property type="molecule type" value="mRNA"/>
</dbReference>
<name>A9NS62_PICSI</name>
<dbReference type="AlphaFoldDB" id="A9NS62"/>